<dbReference type="OrthoDB" id="1524221at2"/>
<gene>
    <name evidence="2" type="ORF">CLW00_11154</name>
</gene>
<comment type="caution">
    <text evidence="2">The sequence shown here is derived from an EMBL/GenBank/DDBJ whole genome shotgun (WGS) entry which is preliminary data.</text>
</comment>
<keyword evidence="3" id="KW-1185">Reference proteome</keyword>
<protein>
    <submittedName>
        <fullName evidence="2">Uncharacterized protein DUF4412</fullName>
    </submittedName>
</protein>
<dbReference type="Pfam" id="PF14371">
    <property type="entry name" value="DUF4412"/>
    <property type="match status" value="1"/>
</dbReference>
<dbReference type="EMBL" id="PVTR01000011">
    <property type="protein sequence ID" value="PRY85712.1"/>
    <property type="molecule type" value="Genomic_DNA"/>
</dbReference>
<accession>A0A2T0WGB5</accession>
<dbReference type="AlphaFoldDB" id="A0A2T0WGB5"/>
<proteinExistence type="predicted"/>
<name>A0A2T0WGB5_9BACT</name>
<evidence type="ECO:0000313" key="2">
    <source>
        <dbReference type="EMBL" id="PRY85712.1"/>
    </source>
</evidence>
<dbReference type="InterPro" id="IPR025524">
    <property type="entry name" value="DUF4412"/>
</dbReference>
<dbReference type="RefSeq" id="WP_106134887.1">
    <property type="nucleotide sequence ID" value="NZ_PVTR01000011.1"/>
</dbReference>
<feature type="domain" description="DUF4412" evidence="1">
    <location>
        <begin position="113"/>
        <end position="248"/>
    </location>
</feature>
<reference evidence="2 3" key="1">
    <citation type="submission" date="2018-03" db="EMBL/GenBank/DDBJ databases">
        <title>Genomic Encyclopedia of Archaeal and Bacterial Type Strains, Phase II (KMG-II): from individual species to whole genera.</title>
        <authorList>
            <person name="Goeker M."/>
        </authorList>
    </citation>
    <scope>NUCLEOTIDE SEQUENCE [LARGE SCALE GENOMIC DNA]</scope>
    <source>
        <strain evidence="2 3">DSM 27929</strain>
    </source>
</reference>
<dbReference type="Proteomes" id="UP000238157">
    <property type="component" value="Unassembled WGS sequence"/>
</dbReference>
<organism evidence="2 3">
    <name type="scientific">Mongoliibacter ruber</name>
    <dbReference type="NCBI Taxonomy" id="1750599"/>
    <lineage>
        <taxon>Bacteria</taxon>
        <taxon>Pseudomonadati</taxon>
        <taxon>Bacteroidota</taxon>
        <taxon>Cytophagia</taxon>
        <taxon>Cytophagales</taxon>
        <taxon>Cyclobacteriaceae</taxon>
        <taxon>Mongoliibacter</taxon>
    </lineage>
</organism>
<evidence type="ECO:0000259" key="1">
    <source>
        <dbReference type="Pfam" id="PF14371"/>
    </source>
</evidence>
<evidence type="ECO:0000313" key="3">
    <source>
        <dbReference type="Proteomes" id="UP000238157"/>
    </source>
</evidence>
<sequence length="315" mass="35561">MKNVCKFLLVFFLMIPFISEAQIMNRLRNAAERGVSRAIEKTVENEAEKLAQRQLQKAFAGLYGEDGMPGMDWDKILSGISSDVEVADQYAFTGFTLLEITGKDDKGKDIEPMKMKAFLTEDVQVMGMEVDMDQGKKKKEDGTAIMIYDFARNASIILMESDGQKQRMAYGIDLVKMAEAVEVADTEADDDNQAADDYTLKKTGNTKTINGYSCEEYMFDSEEGTGQYWVTKEPIKGKNTFWGSDNPFLTAKMKNENPSYLKDMPQGNMMEMNYVSKIDKSVMDMKVIEINDSQKQVFNMSDYPSVFAGMQADKD</sequence>